<organism evidence="2 3">
    <name type="scientific">Glycomyces lechevalierae</name>
    <dbReference type="NCBI Taxonomy" id="256034"/>
    <lineage>
        <taxon>Bacteria</taxon>
        <taxon>Bacillati</taxon>
        <taxon>Actinomycetota</taxon>
        <taxon>Actinomycetes</taxon>
        <taxon>Glycomycetales</taxon>
        <taxon>Glycomycetaceae</taxon>
        <taxon>Glycomyces</taxon>
    </lineage>
</organism>
<evidence type="ECO:0000313" key="2">
    <source>
        <dbReference type="EMBL" id="MDR7336742.1"/>
    </source>
</evidence>
<proteinExistence type="predicted"/>
<gene>
    <name evidence="2" type="ORF">J2S69_000461</name>
</gene>
<evidence type="ECO:0000313" key="3">
    <source>
        <dbReference type="Proteomes" id="UP001183604"/>
    </source>
</evidence>
<reference evidence="2 3" key="1">
    <citation type="submission" date="2023-07" db="EMBL/GenBank/DDBJ databases">
        <title>Sequencing the genomes of 1000 actinobacteria strains.</title>
        <authorList>
            <person name="Klenk H.-P."/>
        </authorList>
    </citation>
    <scope>NUCLEOTIDE SEQUENCE [LARGE SCALE GENOMIC DNA]</scope>
    <source>
        <strain evidence="2 3">DSM 44724</strain>
    </source>
</reference>
<feature type="region of interest" description="Disordered" evidence="1">
    <location>
        <begin position="211"/>
        <end position="268"/>
    </location>
</feature>
<dbReference type="Proteomes" id="UP001183604">
    <property type="component" value="Unassembled WGS sequence"/>
</dbReference>
<name>A0ABU2AHQ4_9ACTN</name>
<evidence type="ECO:0000256" key="1">
    <source>
        <dbReference type="SAM" id="MobiDB-lite"/>
    </source>
</evidence>
<dbReference type="EMBL" id="JAVDYD010000001">
    <property type="protein sequence ID" value="MDR7336742.1"/>
    <property type="molecule type" value="Genomic_DNA"/>
</dbReference>
<sequence>MPGAHYLMKSGTACWPGSACPCWPARSPLPLPPSTTAVPPHLSAAVRELNEVFWPQDWEESPYLARLGALRAIEPVAASWRSRVDLAPILTLAAAGTEHFQPALHAVLRSVLDNDQIFTFPPTVLATALAQACLSLSTSTSKLEVNLSSRSGAGQLRLPALTLRRRVRGHRKPEPLTRPRICASRKTAATYSICCEAFSVPLRTLAGPRCPSGTPVATSLLPPSGQCHTRRPHSTDDHKHHASATGRYQAGRRSEHRSRPLDRAIPCT</sequence>
<comment type="caution">
    <text evidence="2">The sequence shown here is derived from an EMBL/GenBank/DDBJ whole genome shotgun (WGS) entry which is preliminary data.</text>
</comment>
<protein>
    <submittedName>
        <fullName evidence="2">Uncharacterized protein</fullName>
    </submittedName>
</protein>
<keyword evidence="3" id="KW-1185">Reference proteome</keyword>
<accession>A0ABU2AHQ4</accession>